<dbReference type="InterPro" id="IPR001610">
    <property type="entry name" value="PAC"/>
</dbReference>
<protein>
    <submittedName>
        <fullName evidence="6">EAL domain-containing protein</fullName>
    </submittedName>
</protein>
<dbReference type="Pfam" id="PF00990">
    <property type="entry name" value="GGDEF"/>
    <property type="match status" value="1"/>
</dbReference>
<feature type="domain" description="PAC" evidence="3">
    <location>
        <begin position="96"/>
        <end position="148"/>
    </location>
</feature>
<dbReference type="SUPFAM" id="SSF55781">
    <property type="entry name" value="GAF domain-like"/>
    <property type="match status" value="1"/>
</dbReference>
<dbReference type="InterPro" id="IPR035965">
    <property type="entry name" value="PAS-like_dom_sf"/>
</dbReference>
<dbReference type="NCBIfam" id="TIGR00254">
    <property type="entry name" value="GGDEF"/>
    <property type="match status" value="1"/>
</dbReference>
<keyword evidence="1" id="KW-0175">Coiled coil</keyword>
<evidence type="ECO:0000259" key="5">
    <source>
        <dbReference type="PROSITE" id="PS50887"/>
    </source>
</evidence>
<dbReference type="InterPro" id="IPR052155">
    <property type="entry name" value="Biofilm_reg_signaling"/>
</dbReference>
<feature type="domain" description="GGDEF" evidence="5">
    <location>
        <begin position="392"/>
        <end position="525"/>
    </location>
</feature>
<dbReference type="SUPFAM" id="SSF55785">
    <property type="entry name" value="PYP-like sensor domain (PAS domain)"/>
    <property type="match status" value="1"/>
</dbReference>
<dbReference type="Pfam" id="PF00563">
    <property type="entry name" value="EAL"/>
    <property type="match status" value="1"/>
</dbReference>
<dbReference type="Gene3D" id="3.30.70.270">
    <property type="match status" value="1"/>
</dbReference>
<dbReference type="EMBL" id="JBHUHT010000014">
    <property type="protein sequence ID" value="MFD2096939.1"/>
    <property type="molecule type" value="Genomic_DNA"/>
</dbReference>
<dbReference type="Proteomes" id="UP001597380">
    <property type="component" value="Unassembled WGS sequence"/>
</dbReference>
<accession>A0ABW4XP62</accession>
<dbReference type="InterPro" id="IPR035919">
    <property type="entry name" value="EAL_sf"/>
</dbReference>
<dbReference type="Pfam" id="PF08447">
    <property type="entry name" value="PAS_3"/>
    <property type="match status" value="1"/>
</dbReference>
<feature type="coiled-coil region" evidence="1">
    <location>
        <begin position="150"/>
        <end position="177"/>
    </location>
</feature>
<dbReference type="SMART" id="SM00052">
    <property type="entry name" value="EAL"/>
    <property type="match status" value="1"/>
</dbReference>
<dbReference type="InterPro" id="IPR000160">
    <property type="entry name" value="GGDEF_dom"/>
</dbReference>
<dbReference type="Gene3D" id="3.30.450.20">
    <property type="entry name" value="PAS domain"/>
    <property type="match status" value="1"/>
</dbReference>
<dbReference type="SMART" id="SM00267">
    <property type="entry name" value="GGDEF"/>
    <property type="match status" value="1"/>
</dbReference>
<dbReference type="InterPro" id="IPR000700">
    <property type="entry name" value="PAS-assoc_C"/>
</dbReference>
<dbReference type="InterPro" id="IPR043128">
    <property type="entry name" value="Rev_trsase/Diguanyl_cyclase"/>
</dbReference>
<dbReference type="RefSeq" id="WP_345339758.1">
    <property type="nucleotide sequence ID" value="NZ_BAABLI010000011.1"/>
</dbReference>
<dbReference type="NCBIfam" id="TIGR00229">
    <property type="entry name" value="sensory_box"/>
    <property type="match status" value="1"/>
</dbReference>
<organism evidence="6 7">
    <name type="scientific">Corallincola platygyrae</name>
    <dbReference type="NCBI Taxonomy" id="1193278"/>
    <lineage>
        <taxon>Bacteria</taxon>
        <taxon>Pseudomonadati</taxon>
        <taxon>Pseudomonadota</taxon>
        <taxon>Gammaproteobacteria</taxon>
        <taxon>Alteromonadales</taxon>
        <taxon>Psychromonadaceae</taxon>
        <taxon>Corallincola</taxon>
    </lineage>
</organism>
<keyword evidence="7" id="KW-1185">Reference proteome</keyword>
<dbReference type="SUPFAM" id="SSF55073">
    <property type="entry name" value="Nucleotide cyclase"/>
    <property type="match status" value="1"/>
</dbReference>
<evidence type="ECO:0000313" key="7">
    <source>
        <dbReference type="Proteomes" id="UP001597380"/>
    </source>
</evidence>
<comment type="caution">
    <text evidence="6">The sequence shown here is derived from an EMBL/GenBank/DDBJ whole genome shotgun (WGS) entry which is preliminary data.</text>
</comment>
<dbReference type="PROSITE" id="PS50883">
    <property type="entry name" value="EAL"/>
    <property type="match status" value="1"/>
</dbReference>
<dbReference type="PANTHER" id="PTHR44757">
    <property type="entry name" value="DIGUANYLATE CYCLASE DGCP"/>
    <property type="match status" value="1"/>
</dbReference>
<feature type="domain" description="PAS" evidence="2">
    <location>
        <begin position="37"/>
        <end position="94"/>
    </location>
</feature>
<evidence type="ECO:0000259" key="2">
    <source>
        <dbReference type="PROSITE" id="PS50112"/>
    </source>
</evidence>
<dbReference type="PROSITE" id="PS50112">
    <property type="entry name" value="PAS"/>
    <property type="match status" value="1"/>
</dbReference>
<dbReference type="InterPro" id="IPR000014">
    <property type="entry name" value="PAS"/>
</dbReference>
<name>A0ABW4XP62_9GAMM</name>
<proteinExistence type="predicted"/>
<feature type="domain" description="EAL" evidence="4">
    <location>
        <begin position="534"/>
        <end position="784"/>
    </location>
</feature>
<dbReference type="Gene3D" id="3.30.450.40">
    <property type="match status" value="1"/>
</dbReference>
<dbReference type="InterPro" id="IPR029787">
    <property type="entry name" value="Nucleotide_cyclase"/>
</dbReference>
<dbReference type="PROSITE" id="PS50887">
    <property type="entry name" value="GGDEF"/>
    <property type="match status" value="1"/>
</dbReference>
<dbReference type="CDD" id="cd01949">
    <property type="entry name" value="GGDEF"/>
    <property type="match status" value="1"/>
</dbReference>
<dbReference type="InterPro" id="IPR013655">
    <property type="entry name" value="PAS_fold_3"/>
</dbReference>
<evidence type="ECO:0000256" key="1">
    <source>
        <dbReference type="SAM" id="Coils"/>
    </source>
</evidence>
<dbReference type="CDD" id="cd01948">
    <property type="entry name" value="EAL"/>
    <property type="match status" value="1"/>
</dbReference>
<dbReference type="CDD" id="cd00130">
    <property type="entry name" value="PAS"/>
    <property type="match status" value="1"/>
</dbReference>
<dbReference type="Gene3D" id="3.20.20.450">
    <property type="entry name" value="EAL domain"/>
    <property type="match status" value="1"/>
</dbReference>
<reference evidence="7" key="1">
    <citation type="journal article" date="2019" name="Int. J. Syst. Evol. Microbiol.">
        <title>The Global Catalogue of Microorganisms (GCM) 10K type strain sequencing project: providing services to taxonomists for standard genome sequencing and annotation.</title>
        <authorList>
            <consortium name="The Broad Institute Genomics Platform"/>
            <consortium name="The Broad Institute Genome Sequencing Center for Infectious Disease"/>
            <person name="Wu L."/>
            <person name="Ma J."/>
        </authorList>
    </citation>
    <scope>NUCLEOTIDE SEQUENCE [LARGE SCALE GENOMIC DNA]</scope>
    <source>
        <strain evidence="7">CGMCC 1.10992</strain>
    </source>
</reference>
<gene>
    <name evidence="6" type="ORF">ACFSJ3_13160</name>
</gene>
<sequence length="784" mass="87601">MQQKRFERASLAARLGCDCELKALLNSLPGVICCRKLDSALSFSFVSSAMHSLVGYRSDELVNHHARSFDSLLHPQESLAKLRQSMLQQIHQKQAYTLQYRVFHRDGSLIWLWESGRVASNNRGQHASVESILIDVTELHKHQLQLESTLNRQSRELHQSKLRLAELEDEVRHDEVRLNQTYTRLQRQGASLSQLSLDCALADNMEALAGQVCGTVRSVLGCSGASIWVFESGKQLMRNITPAYSDTQTKPGKVGQLNRHSFGRLFSAVETGIAFASPDVEKDSRASELIQLGRLMSLKSVMLVPFQLHKQSFGMMLVEQADLVRNWQVDELNFAIAAGLAMTTRMIELESDAIRQRLHSLAYFDGLTQLENRQLFNEQLKDSLARINRDGMGVALLFIDLNDFKTVNDKHGHAAGDALLKQVAYRLKNMLRKTDHAARIGGDEFVVLLHNVNEQVYAAAIAEKLLNGLVKPYTMDDQCVEIGASIGIAMAPEDGVQVDELMHLADKAMYRAKGAGVSSYQFADPTKSVDAKSEFTLLAELKESLALEQMELVYLPQIRLRDGKIQGAEALLRWRHPRLGVLPPAMFIELAERNKLLKPIGDWVCRQVVEDAHALSQHGKDIELSFNMSNSQMDDAGLVGRLKSLIEGQGIPKGKLRIELKESTLLQHEQEIEALLTRLHQLGVGLTIDNFGAGPCALETLSRVPVDLLKIDQRLLRDTESDPARRQLASTLISLGSMLGKSVVAEGIETQGQANFLDENECEFAQGFYYYRPMGFDTLTKVLH</sequence>
<dbReference type="SMART" id="SM00086">
    <property type="entry name" value="PAC"/>
    <property type="match status" value="1"/>
</dbReference>
<dbReference type="InterPro" id="IPR001633">
    <property type="entry name" value="EAL_dom"/>
</dbReference>
<dbReference type="InterPro" id="IPR029016">
    <property type="entry name" value="GAF-like_dom_sf"/>
</dbReference>
<dbReference type="SUPFAM" id="SSF141868">
    <property type="entry name" value="EAL domain-like"/>
    <property type="match status" value="1"/>
</dbReference>
<evidence type="ECO:0000313" key="6">
    <source>
        <dbReference type="EMBL" id="MFD2096939.1"/>
    </source>
</evidence>
<dbReference type="PANTHER" id="PTHR44757:SF2">
    <property type="entry name" value="BIOFILM ARCHITECTURE MAINTENANCE PROTEIN MBAA"/>
    <property type="match status" value="1"/>
</dbReference>
<dbReference type="PROSITE" id="PS50113">
    <property type="entry name" value="PAC"/>
    <property type="match status" value="1"/>
</dbReference>
<evidence type="ECO:0000259" key="3">
    <source>
        <dbReference type="PROSITE" id="PS50113"/>
    </source>
</evidence>
<evidence type="ECO:0000259" key="4">
    <source>
        <dbReference type="PROSITE" id="PS50883"/>
    </source>
</evidence>